<feature type="domain" description="NodB homology" evidence="3">
    <location>
        <begin position="62"/>
        <end position="240"/>
    </location>
</feature>
<name>A0A2U1EXD9_9PSEU</name>
<keyword evidence="5" id="KW-1185">Reference proteome</keyword>
<dbReference type="SUPFAM" id="SSF88713">
    <property type="entry name" value="Glycoside hydrolase/deacetylase"/>
    <property type="match status" value="1"/>
</dbReference>
<dbReference type="OrthoDB" id="9782872at2"/>
<evidence type="ECO:0000313" key="4">
    <source>
        <dbReference type="EMBL" id="PVZ04576.1"/>
    </source>
</evidence>
<comment type="caution">
    <text evidence="4">The sequence shown here is derived from an EMBL/GenBank/DDBJ whole genome shotgun (WGS) entry which is preliminary data.</text>
</comment>
<dbReference type="PROSITE" id="PS51677">
    <property type="entry name" value="NODB"/>
    <property type="match status" value="1"/>
</dbReference>
<gene>
    <name evidence="4" type="ORF">C8D89_11729</name>
</gene>
<dbReference type="RefSeq" id="WP_116710571.1">
    <property type="nucleotide sequence ID" value="NZ_QEKW01000017.1"/>
</dbReference>
<dbReference type="PANTHER" id="PTHR34216">
    <property type="match status" value="1"/>
</dbReference>
<dbReference type="GO" id="GO:0016810">
    <property type="term" value="F:hydrolase activity, acting on carbon-nitrogen (but not peptide) bonds"/>
    <property type="evidence" value="ECO:0007669"/>
    <property type="project" value="InterPro"/>
</dbReference>
<dbReference type="EMBL" id="QEKW01000017">
    <property type="protein sequence ID" value="PVZ04576.1"/>
    <property type="molecule type" value="Genomic_DNA"/>
</dbReference>
<dbReference type="Gene3D" id="3.20.20.370">
    <property type="entry name" value="Glycoside hydrolase/deacetylase"/>
    <property type="match status" value="1"/>
</dbReference>
<accession>A0A2U1EXD9</accession>
<dbReference type="InterPro" id="IPR011330">
    <property type="entry name" value="Glyco_hydro/deAcase_b/a-brl"/>
</dbReference>
<reference evidence="4 5" key="1">
    <citation type="submission" date="2018-04" db="EMBL/GenBank/DDBJ databases">
        <title>Genomic Encyclopedia of Type Strains, Phase IV (KMG-IV): sequencing the most valuable type-strain genomes for metagenomic binning, comparative biology and taxonomic classification.</title>
        <authorList>
            <person name="Goeker M."/>
        </authorList>
    </citation>
    <scope>NUCLEOTIDE SEQUENCE [LARGE SCALE GENOMIC DNA]</scope>
    <source>
        <strain evidence="4 5">DSM 45771</strain>
    </source>
</reference>
<dbReference type="Proteomes" id="UP000245639">
    <property type="component" value="Unassembled WGS sequence"/>
</dbReference>
<evidence type="ECO:0000256" key="2">
    <source>
        <dbReference type="ARBA" id="ARBA00022729"/>
    </source>
</evidence>
<dbReference type="InterPro" id="IPR051398">
    <property type="entry name" value="Polysacch_Deacetylase"/>
</dbReference>
<dbReference type="GO" id="GO:0005576">
    <property type="term" value="C:extracellular region"/>
    <property type="evidence" value="ECO:0007669"/>
    <property type="project" value="UniProtKB-SubCell"/>
</dbReference>
<dbReference type="GO" id="GO:0005975">
    <property type="term" value="P:carbohydrate metabolic process"/>
    <property type="evidence" value="ECO:0007669"/>
    <property type="project" value="InterPro"/>
</dbReference>
<evidence type="ECO:0000259" key="3">
    <source>
        <dbReference type="PROSITE" id="PS51677"/>
    </source>
</evidence>
<comment type="subcellular location">
    <subcellularLocation>
        <location evidence="1">Secreted</location>
    </subcellularLocation>
</comment>
<sequence length="240" mass="26449">MTARWPWILMYHSVGPTDDDPFHVTVSPRRFRAQMDALRRAGRRGVSMRTLLATPPGPLRDRMVGLTFDDGYADFADVVVDVLDEYGFDATVYVVAGRLGRTNDWESAGAVKPLMTPARLREVAALGMEVAAHGVAHRPLAGLAPEDLEREVVESRLVLEDVLGARVTGFAYPYGSVDLPAHAAVREAGYEHGVAVRRAPRRDVWTIPRTFVGEADTPARLVAKCVRSLRDRTGHRRAPA</sequence>
<organism evidence="4 5">
    <name type="scientific">Actinomycetospora cinnamomea</name>
    <dbReference type="NCBI Taxonomy" id="663609"/>
    <lineage>
        <taxon>Bacteria</taxon>
        <taxon>Bacillati</taxon>
        <taxon>Actinomycetota</taxon>
        <taxon>Actinomycetes</taxon>
        <taxon>Pseudonocardiales</taxon>
        <taxon>Pseudonocardiaceae</taxon>
        <taxon>Actinomycetospora</taxon>
    </lineage>
</organism>
<dbReference type="AlphaFoldDB" id="A0A2U1EXD9"/>
<proteinExistence type="predicted"/>
<evidence type="ECO:0000313" key="5">
    <source>
        <dbReference type="Proteomes" id="UP000245639"/>
    </source>
</evidence>
<evidence type="ECO:0000256" key="1">
    <source>
        <dbReference type="ARBA" id="ARBA00004613"/>
    </source>
</evidence>
<dbReference type="PANTHER" id="PTHR34216:SF3">
    <property type="entry name" value="POLY-BETA-1,6-N-ACETYL-D-GLUCOSAMINE N-DEACETYLASE"/>
    <property type="match status" value="1"/>
</dbReference>
<dbReference type="InterPro" id="IPR002509">
    <property type="entry name" value="NODB_dom"/>
</dbReference>
<dbReference type="Pfam" id="PF01522">
    <property type="entry name" value="Polysacc_deac_1"/>
    <property type="match status" value="1"/>
</dbReference>
<protein>
    <submittedName>
        <fullName evidence="4">Peptidoglycan/xylan/chitin deacetylase (PgdA/CDA1 family)</fullName>
    </submittedName>
</protein>
<dbReference type="CDD" id="cd10918">
    <property type="entry name" value="CE4_NodB_like_5s_6s"/>
    <property type="match status" value="1"/>
</dbReference>
<keyword evidence="2" id="KW-0732">Signal</keyword>